<dbReference type="GO" id="GO:0004407">
    <property type="term" value="F:histone deacetylase activity"/>
    <property type="evidence" value="ECO:0007669"/>
    <property type="project" value="TreeGrafter"/>
</dbReference>
<gene>
    <name evidence="3" type="ORF">WQQ_11310</name>
</gene>
<evidence type="ECO:0000313" key="3">
    <source>
        <dbReference type="EMBL" id="EIT70994.1"/>
    </source>
</evidence>
<name>I7ZGI7_9GAMM</name>
<feature type="domain" description="Histone deacetylase" evidence="2">
    <location>
        <begin position="21"/>
        <end position="302"/>
    </location>
</feature>
<sequence>MSPTYWISHPSCAQHEMGEGHPEAPARLWAIEDRLRAIGLDLFLDRDDAPEASTEALLRVHTAEHVESVLRTKPTQGYVRIDPDTMMNPHTAVAALHAAGAGVRAVDLVMSKRASFVFCAVRPPGHHAERARAMGFCFFNNIAVAAGEALARGLSRVAILDFDVHYGNGTADIFRNDERVLLCSTYEHPLYPYWAGNPEDTEIVDAPLAAGDGSAEYRHAITHRWIPSLEAFKPQMILVSAGFDAHVRDPLASLELTDDDYYWTAQQILAVASRHCPGRVIAMLEGGYDTHALARCVEAFVRPFVGA</sequence>
<dbReference type="PRINTS" id="PR01270">
    <property type="entry name" value="HDASUPER"/>
</dbReference>
<dbReference type="GO" id="GO:0040029">
    <property type="term" value="P:epigenetic regulation of gene expression"/>
    <property type="evidence" value="ECO:0007669"/>
    <property type="project" value="TreeGrafter"/>
</dbReference>
<evidence type="ECO:0000313" key="4">
    <source>
        <dbReference type="Proteomes" id="UP000003704"/>
    </source>
</evidence>
<dbReference type="STRING" id="1172194.WQQ_11310"/>
<dbReference type="InterPro" id="IPR023801">
    <property type="entry name" value="His_deacetylse_dom"/>
</dbReference>
<comment type="caution">
    <text evidence="3">The sequence shown here is derived from an EMBL/GenBank/DDBJ whole genome shotgun (WGS) entry which is preliminary data.</text>
</comment>
<dbReference type="InterPro" id="IPR000286">
    <property type="entry name" value="HDACs"/>
</dbReference>
<proteinExistence type="inferred from homology"/>
<protein>
    <submittedName>
        <fullName evidence="3">Histone deacetylase</fullName>
    </submittedName>
</protein>
<dbReference type="RefSeq" id="WP_007184086.1">
    <property type="nucleotide sequence ID" value="NZ_AKGD01000001.1"/>
</dbReference>
<keyword evidence="4" id="KW-1185">Reference proteome</keyword>
<dbReference type="OrthoDB" id="9808367at2"/>
<comment type="similarity">
    <text evidence="1">Belongs to the histone deacetylase family.</text>
</comment>
<dbReference type="PANTHER" id="PTHR10625">
    <property type="entry name" value="HISTONE DEACETYLASE HDAC1-RELATED"/>
    <property type="match status" value="1"/>
</dbReference>
<dbReference type="InterPro" id="IPR037138">
    <property type="entry name" value="His_deacetylse_dom_sf"/>
</dbReference>
<evidence type="ECO:0000259" key="2">
    <source>
        <dbReference type="Pfam" id="PF00850"/>
    </source>
</evidence>
<evidence type="ECO:0000256" key="1">
    <source>
        <dbReference type="ARBA" id="ARBA00005947"/>
    </source>
</evidence>
<organism evidence="3 4">
    <name type="scientific">Hydrocarboniphaga effusa AP103</name>
    <dbReference type="NCBI Taxonomy" id="1172194"/>
    <lineage>
        <taxon>Bacteria</taxon>
        <taxon>Pseudomonadati</taxon>
        <taxon>Pseudomonadota</taxon>
        <taxon>Gammaproteobacteria</taxon>
        <taxon>Nevskiales</taxon>
        <taxon>Nevskiaceae</taxon>
        <taxon>Hydrocarboniphaga</taxon>
    </lineage>
</organism>
<dbReference type="CDD" id="cd11599">
    <property type="entry name" value="HDAC_classII_2"/>
    <property type="match status" value="1"/>
</dbReference>
<dbReference type="EMBL" id="AKGD01000001">
    <property type="protein sequence ID" value="EIT70994.1"/>
    <property type="molecule type" value="Genomic_DNA"/>
</dbReference>
<dbReference type="PATRIC" id="fig|1172194.4.peg.1086"/>
<dbReference type="Pfam" id="PF00850">
    <property type="entry name" value="Hist_deacetyl"/>
    <property type="match status" value="1"/>
</dbReference>
<dbReference type="InterPro" id="IPR023696">
    <property type="entry name" value="Ureohydrolase_dom_sf"/>
</dbReference>
<dbReference type="PANTHER" id="PTHR10625:SF10">
    <property type="entry name" value="HISTONE DEACETYLASE HDAC1"/>
    <property type="match status" value="1"/>
</dbReference>
<dbReference type="AlphaFoldDB" id="I7ZGI7"/>
<dbReference type="Proteomes" id="UP000003704">
    <property type="component" value="Unassembled WGS sequence"/>
</dbReference>
<reference evidence="3 4" key="1">
    <citation type="journal article" date="2012" name="J. Bacteriol.">
        <title>Genome Sequence of n-Alkane-Degrading Hydrocarboniphaga effusa Strain AP103T (ATCC BAA-332T).</title>
        <authorList>
            <person name="Chang H.K."/>
            <person name="Zylstra G.J."/>
            <person name="Chae J.C."/>
        </authorList>
    </citation>
    <scope>NUCLEOTIDE SEQUENCE [LARGE SCALE GENOMIC DNA]</scope>
    <source>
        <strain evidence="3 4">AP103</strain>
    </source>
</reference>
<dbReference type="Gene3D" id="3.40.800.20">
    <property type="entry name" value="Histone deacetylase domain"/>
    <property type="match status" value="1"/>
</dbReference>
<dbReference type="SUPFAM" id="SSF52768">
    <property type="entry name" value="Arginase/deacetylase"/>
    <property type="match status" value="1"/>
</dbReference>
<accession>I7ZGI7</accession>